<evidence type="ECO:0000313" key="3">
    <source>
        <dbReference type="Proteomes" id="UP000006514"/>
    </source>
</evidence>
<sequence>MVGDAAFQRSLGMRMIEPMPLGAVDSDGLTELSPELVRIVELAFLFKEQQNELAAASTVAATSANGAGASGSQRKLGGAKALEEAEALWLQYFAELPDHYDGTRWIALCNRSFVPPRPPENPSLGATLGYDGRYGRHEEHHAPQMVQMERPHMAFIPMLARLPEEEAWVQTKVDGWYYKVHGDPSLDFAWFTQFDWKRDFDSPGPGQCRLSRTLAKKVEQTIDGTILQWERSKYLRKMMEFHMASRQAEESAGDRLEMPATVFWSTYSPVGMYTKLLDTGRFLTSCSGSSWEMRCAMAWFQRAVLEIRGWLVFCKKLEGNAWFRPPRDTPESLEGAKLNHPAMFCRGVFVDSTAAYKLSSNELKCAGSGASPVWDANAVVRAYAQYGAPVWLLIPYSQDRMDRLNEDCARGRRYRAELVGFFESEVPKRRRACDEMVREPRGEMESHAYMGAAEAYERKERLGKATFIAPGRYLGADGQLMDSGGRPTKQLPPISTTVQPGGTLHGGVPNRSESRDRSPSPSFVYGFDGAEPSLPEPAPEYGQQASSTGRLKRPAAAVEGLAKKQGKKKAKKQGEKLGPVVSEAVEAISAEDAEKTKPVLADQDVMRFNDKTVHSRPLTPESVPSWFPSLFAPATRGALSVETERNRLIERYEHSKFAPPALSARQELHSRVPWATFLLAAERHNAKKFLQRWDTVRVYALHSVNIDPAEGGYSGKRWRTLMKGFVTDDEALEAIEQLGMESAFNGEDEAETLRTMGATSLALFVESLQANTRGEKWIWSNLVDRLKSAGTTATLCTMPRDDLDPEQWLAHPAAAALVWDLEEHSFRLGVLGFDMLLRRTHPDYAPLVEHEASVRYDRVVRCWGSGAGGLIVSDENWLCSEDMMRRGLALSEFAKLMLSWPNTEDMLECWSPYLLTSDRKIADFEESNDTLAPPTEGEEFEKLEHAVWKCYSQVYYDYYQRFPPVPFLKPNFEPSTL</sequence>
<protein>
    <submittedName>
        <fullName evidence="2">Uncharacterized protein</fullName>
    </submittedName>
</protein>
<evidence type="ECO:0000313" key="2">
    <source>
        <dbReference type="EMBL" id="EJD32801.1"/>
    </source>
</evidence>
<dbReference type="EMBL" id="JH688641">
    <property type="protein sequence ID" value="EJD32801.1"/>
    <property type="molecule type" value="Genomic_DNA"/>
</dbReference>
<feature type="region of interest" description="Disordered" evidence="1">
    <location>
        <begin position="478"/>
        <end position="577"/>
    </location>
</feature>
<dbReference type="KEGG" id="adl:AURDEDRAFT_178102"/>
<accession>J0L8V3</accession>
<keyword evidence="3" id="KW-1185">Reference proteome</keyword>
<organism evidence="2 3">
    <name type="scientific">Auricularia subglabra (strain TFB-10046 / SS5)</name>
    <name type="common">White-rot fungus</name>
    <name type="synonym">Auricularia delicata (strain TFB10046)</name>
    <dbReference type="NCBI Taxonomy" id="717982"/>
    <lineage>
        <taxon>Eukaryota</taxon>
        <taxon>Fungi</taxon>
        <taxon>Dikarya</taxon>
        <taxon>Basidiomycota</taxon>
        <taxon>Agaricomycotina</taxon>
        <taxon>Agaricomycetes</taxon>
        <taxon>Auriculariales</taxon>
        <taxon>Auriculariaceae</taxon>
        <taxon>Auricularia</taxon>
    </lineage>
</organism>
<proteinExistence type="predicted"/>
<reference evidence="3" key="1">
    <citation type="journal article" date="2012" name="Science">
        <title>The Paleozoic origin of enzymatic lignin decomposition reconstructed from 31 fungal genomes.</title>
        <authorList>
            <person name="Floudas D."/>
            <person name="Binder M."/>
            <person name="Riley R."/>
            <person name="Barry K."/>
            <person name="Blanchette R.A."/>
            <person name="Henrissat B."/>
            <person name="Martinez A.T."/>
            <person name="Otillar R."/>
            <person name="Spatafora J.W."/>
            <person name="Yadav J.S."/>
            <person name="Aerts A."/>
            <person name="Benoit I."/>
            <person name="Boyd A."/>
            <person name="Carlson A."/>
            <person name="Copeland A."/>
            <person name="Coutinho P.M."/>
            <person name="de Vries R.P."/>
            <person name="Ferreira P."/>
            <person name="Findley K."/>
            <person name="Foster B."/>
            <person name="Gaskell J."/>
            <person name="Glotzer D."/>
            <person name="Gorecki P."/>
            <person name="Heitman J."/>
            <person name="Hesse C."/>
            <person name="Hori C."/>
            <person name="Igarashi K."/>
            <person name="Jurgens J.A."/>
            <person name="Kallen N."/>
            <person name="Kersten P."/>
            <person name="Kohler A."/>
            <person name="Kuees U."/>
            <person name="Kumar T.K.A."/>
            <person name="Kuo A."/>
            <person name="LaButti K."/>
            <person name="Larrondo L.F."/>
            <person name="Lindquist E."/>
            <person name="Ling A."/>
            <person name="Lombard V."/>
            <person name="Lucas S."/>
            <person name="Lundell T."/>
            <person name="Martin R."/>
            <person name="McLaughlin D.J."/>
            <person name="Morgenstern I."/>
            <person name="Morin E."/>
            <person name="Murat C."/>
            <person name="Nagy L.G."/>
            <person name="Nolan M."/>
            <person name="Ohm R.A."/>
            <person name="Patyshakuliyeva A."/>
            <person name="Rokas A."/>
            <person name="Ruiz-Duenas F.J."/>
            <person name="Sabat G."/>
            <person name="Salamov A."/>
            <person name="Samejima M."/>
            <person name="Schmutz J."/>
            <person name="Slot J.C."/>
            <person name="St John F."/>
            <person name="Stenlid J."/>
            <person name="Sun H."/>
            <person name="Sun S."/>
            <person name="Syed K."/>
            <person name="Tsang A."/>
            <person name="Wiebenga A."/>
            <person name="Young D."/>
            <person name="Pisabarro A."/>
            <person name="Eastwood D.C."/>
            <person name="Martin F."/>
            <person name="Cullen D."/>
            <person name="Grigoriev I.V."/>
            <person name="Hibbett D.S."/>
        </authorList>
    </citation>
    <scope>NUCLEOTIDE SEQUENCE [LARGE SCALE GENOMIC DNA]</scope>
    <source>
        <strain evidence="3">TFB10046</strain>
    </source>
</reference>
<dbReference type="AlphaFoldDB" id="J0L8V3"/>
<name>J0L8V3_AURST</name>
<dbReference type="InParanoid" id="J0L8V3"/>
<dbReference type="Proteomes" id="UP000006514">
    <property type="component" value="Unassembled WGS sequence"/>
</dbReference>
<evidence type="ECO:0000256" key="1">
    <source>
        <dbReference type="SAM" id="MobiDB-lite"/>
    </source>
</evidence>
<gene>
    <name evidence="2" type="ORF">AURDEDRAFT_178102</name>
</gene>